<protein>
    <submittedName>
        <fullName evidence="2">DegV domain-containing protein</fullName>
    </submittedName>
</protein>
<organism evidence="2">
    <name type="scientific">bioreactor metagenome</name>
    <dbReference type="NCBI Taxonomy" id="1076179"/>
    <lineage>
        <taxon>unclassified sequences</taxon>
        <taxon>metagenomes</taxon>
        <taxon>ecological metagenomes</taxon>
    </lineage>
</organism>
<dbReference type="NCBIfam" id="TIGR00762">
    <property type="entry name" value="DegV"/>
    <property type="match status" value="1"/>
</dbReference>
<keyword evidence="1" id="KW-0446">Lipid-binding</keyword>
<dbReference type="EMBL" id="VSSQ01119667">
    <property type="protein sequence ID" value="MPN53003.1"/>
    <property type="molecule type" value="Genomic_DNA"/>
</dbReference>
<dbReference type="SUPFAM" id="SSF82549">
    <property type="entry name" value="DAK1/DegV-like"/>
    <property type="match status" value="1"/>
</dbReference>
<dbReference type="PROSITE" id="PS51482">
    <property type="entry name" value="DEGV"/>
    <property type="match status" value="1"/>
</dbReference>
<dbReference type="InterPro" id="IPR003797">
    <property type="entry name" value="DegV"/>
</dbReference>
<dbReference type="PANTHER" id="PTHR33434">
    <property type="entry name" value="DEGV DOMAIN-CONTAINING PROTEIN DR_1986-RELATED"/>
    <property type="match status" value="1"/>
</dbReference>
<proteinExistence type="predicted"/>
<evidence type="ECO:0000313" key="2">
    <source>
        <dbReference type="EMBL" id="MPN53003.1"/>
    </source>
</evidence>
<comment type="caution">
    <text evidence="2">The sequence shown here is derived from an EMBL/GenBank/DDBJ whole genome shotgun (WGS) entry which is preliminary data.</text>
</comment>
<dbReference type="GO" id="GO:0008289">
    <property type="term" value="F:lipid binding"/>
    <property type="evidence" value="ECO:0007669"/>
    <property type="project" value="UniProtKB-KW"/>
</dbReference>
<dbReference type="PANTHER" id="PTHR33434:SF3">
    <property type="entry name" value="DEGV DOMAIN-CONTAINING PROTEIN YITS"/>
    <property type="match status" value="1"/>
</dbReference>
<name>A0A645J0N2_9ZZZZ</name>
<dbReference type="AlphaFoldDB" id="A0A645J0N2"/>
<accession>A0A645J0N2</accession>
<dbReference type="Gene3D" id="3.30.1180.10">
    <property type="match status" value="1"/>
</dbReference>
<reference evidence="2" key="1">
    <citation type="submission" date="2019-08" db="EMBL/GenBank/DDBJ databases">
        <authorList>
            <person name="Kucharzyk K."/>
            <person name="Murdoch R.W."/>
            <person name="Higgins S."/>
            <person name="Loffler F."/>
        </authorList>
    </citation>
    <scope>NUCLEOTIDE SEQUENCE</scope>
</reference>
<gene>
    <name evidence="2" type="ORF">SDC9_200666</name>
</gene>
<evidence type="ECO:0000256" key="1">
    <source>
        <dbReference type="ARBA" id="ARBA00023121"/>
    </source>
</evidence>
<dbReference type="InterPro" id="IPR043168">
    <property type="entry name" value="DegV_C"/>
</dbReference>
<dbReference type="InterPro" id="IPR050270">
    <property type="entry name" value="DegV_domain_contain"/>
</dbReference>
<dbReference type="Pfam" id="PF02645">
    <property type="entry name" value="DegV"/>
    <property type="match status" value="1"/>
</dbReference>
<sequence>MENLIPHICHWFTVDNLSFLKRGGRISATIAVGGASLHMKPILHVDNEGHLVNVARVRGRGAVIKALFEKLVSTAVDIEEQTVMISHGDCYDDASKLADMIRSACHPKEIIINTINLVIGAHAGPGTLALFFVGSER</sequence>